<keyword evidence="1" id="KW-0812">Transmembrane</keyword>
<accession>A0A0L8GIE3</accession>
<keyword evidence="1" id="KW-0472">Membrane</keyword>
<reference evidence="2" key="1">
    <citation type="submission" date="2015-07" db="EMBL/GenBank/DDBJ databases">
        <title>MeaNS - Measles Nucleotide Surveillance Program.</title>
        <authorList>
            <person name="Tran T."/>
            <person name="Druce J."/>
        </authorList>
    </citation>
    <scope>NUCLEOTIDE SEQUENCE</scope>
    <source>
        <strain evidence="2">UCB-OBI-ISO-001</strain>
        <tissue evidence="2">Gonad</tissue>
    </source>
</reference>
<sequence length="68" mass="7933">MVSIDIGYEFLGCSQVIIQDVTNSIKTDAFMIAMGTSLQQQRQIRKIFHQRSFFLYLFYLLPVSVIRL</sequence>
<feature type="transmembrane region" description="Helical" evidence="1">
    <location>
        <begin position="48"/>
        <end position="66"/>
    </location>
</feature>
<dbReference type="AlphaFoldDB" id="A0A0L8GIE3"/>
<proteinExistence type="predicted"/>
<evidence type="ECO:0000313" key="2">
    <source>
        <dbReference type="EMBL" id="KOF76776.1"/>
    </source>
</evidence>
<gene>
    <name evidence="2" type="ORF">OCBIM_22032935mg</name>
</gene>
<keyword evidence="1" id="KW-1133">Transmembrane helix</keyword>
<protein>
    <submittedName>
        <fullName evidence="2">Uncharacterized protein</fullName>
    </submittedName>
</protein>
<evidence type="ECO:0000256" key="1">
    <source>
        <dbReference type="SAM" id="Phobius"/>
    </source>
</evidence>
<name>A0A0L8GIE3_OCTBM</name>
<dbReference type="EMBL" id="KQ421686">
    <property type="protein sequence ID" value="KOF76776.1"/>
    <property type="molecule type" value="Genomic_DNA"/>
</dbReference>
<organism evidence="2">
    <name type="scientific">Octopus bimaculoides</name>
    <name type="common">California two-spotted octopus</name>
    <dbReference type="NCBI Taxonomy" id="37653"/>
    <lineage>
        <taxon>Eukaryota</taxon>
        <taxon>Metazoa</taxon>
        <taxon>Spiralia</taxon>
        <taxon>Lophotrochozoa</taxon>
        <taxon>Mollusca</taxon>
        <taxon>Cephalopoda</taxon>
        <taxon>Coleoidea</taxon>
        <taxon>Octopodiformes</taxon>
        <taxon>Octopoda</taxon>
        <taxon>Incirrata</taxon>
        <taxon>Octopodidae</taxon>
        <taxon>Octopus</taxon>
    </lineage>
</organism>